<keyword evidence="11" id="KW-1185">Reference proteome</keyword>
<feature type="compositionally biased region" description="Polar residues" evidence="7">
    <location>
        <begin position="355"/>
        <end position="372"/>
    </location>
</feature>
<name>A0ABN6Y1I2_9MICO</name>
<dbReference type="RefSeq" id="WP_286343838.1">
    <property type="nucleotide sequence ID" value="NZ_AP027732.1"/>
</dbReference>
<feature type="transmembrane region" description="Helical" evidence="8">
    <location>
        <begin position="96"/>
        <end position="113"/>
    </location>
</feature>
<proteinExistence type="inferred from homology"/>
<feature type="transmembrane region" description="Helical" evidence="8">
    <location>
        <begin position="143"/>
        <end position="165"/>
    </location>
</feature>
<evidence type="ECO:0000256" key="8">
    <source>
        <dbReference type="SAM" id="Phobius"/>
    </source>
</evidence>
<keyword evidence="4 8" id="KW-1133">Transmembrane helix</keyword>
<keyword evidence="3 8" id="KW-0812">Transmembrane</keyword>
<dbReference type="InterPro" id="IPR049453">
    <property type="entry name" value="Memb_transporter_dom"/>
</dbReference>
<feature type="domain" description="Integral membrane bound transporter" evidence="9">
    <location>
        <begin position="33"/>
        <end position="157"/>
    </location>
</feature>
<evidence type="ECO:0000256" key="7">
    <source>
        <dbReference type="SAM" id="MobiDB-lite"/>
    </source>
</evidence>
<dbReference type="PANTHER" id="PTHR30509">
    <property type="entry name" value="P-HYDROXYBENZOIC ACID EFFLUX PUMP SUBUNIT-RELATED"/>
    <property type="match status" value="1"/>
</dbReference>
<evidence type="ECO:0000256" key="6">
    <source>
        <dbReference type="ARBA" id="ARBA00043993"/>
    </source>
</evidence>
<reference evidence="11" key="1">
    <citation type="journal article" date="2019" name="Int. J. Syst. Evol. Microbiol.">
        <title>The Global Catalogue of Microorganisms (GCM) 10K type strain sequencing project: providing services to taxonomists for standard genome sequencing and annotation.</title>
        <authorList>
            <consortium name="The Broad Institute Genomics Platform"/>
            <consortium name="The Broad Institute Genome Sequencing Center for Infectious Disease"/>
            <person name="Wu L."/>
            <person name="Ma J."/>
        </authorList>
    </citation>
    <scope>NUCLEOTIDE SEQUENCE [LARGE SCALE GENOMIC DNA]</scope>
    <source>
        <strain evidence="11">NBRC 108728</strain>
    </source>
</reference>
<dbReference type="Pfam" id="PF13515">
    <property type="entry name" value="FUSC_2"/>
    <property type="match status" value="1"/>
</dbReference>
<protein>
    <recommendedName>
        <fullName evidence="9">Integral membrane bound transporter domain-containing protein</fullName>
    </recommendedName>
</protein>
<evidence type="ECO:0000259" key="9">
    <source>
        <dbReference type="Pfam" id="PF13515"/>
    </source>
</evidence>
<evidence type="ECO:0000313" key="10">
    <source>
        <dbReference type="EMBL" id="BDZ50964.1"/>
    </source>
</evidence>
<sequence>MPSSRTALPRAAAVLAWPRLLLAAKAAVAAGLAWWIAPHVPGAAADFPYYAPLGAVVSMYPTIHASVRQGLQTLLGLVLGIVLALGVVALGHPTVITVAVVIGIGVLVAGLPFLGGGRDWVPMVALFVLLIGGRDSADYSWGYLVQMLIGIGVGVVVNLVVVPPLHTTRARDRLRGLRRELSARAAELAGVFRTPWPVDDSEWERRVETLPTTLAKVRAAVELSAESRRLNPRRALGRIDVESDRGHLTVSETVAFHLREVAEVTSRLARRDSEPEERRIDARLAPPLGRLLDGVASLLAAAPSDEADAARSCRRLVDEVFREIDDTGAPARDSAAASSIALSLGRAVTAVSPDASPTTVMSSTVDVGTGASSRPCPT</sequence>
<evidence type="ECO:0000313" key="11">
    <source>
        <dbReference type="Proteomes" id="UP001321486"/>
    </source>
</evidence>
<comment type="subcellular location">
    <subcellularLocation>
        <location evidence="1">Cell membrane</location>
        <topology evidence="1">Multi-pass membrane protein</topology>
    </subcellularLocation>
</comment>
<keyword evidence="2" id="KW-1003">Cell membrane</keyword>
<feature type="transmembrane region" description="Helical" evidence="8">
    <location>
        <begin position="12"/>
        <end position="37"/>
    </location>
</feature>
<dbReference type="EMBL" id="AP027732">
    <property type="protein sequence ID" value="BDZ50964.1"/>
    <property type="molecule type" value="Genomic_DNA"/>
</dbReference>
<evidence type="ECO:0000256" key="2">
    <source>
        <dbReference type="ARBA" id="ARBA00022475"/>
    </source>
</evidence>
<dbReference type="PANTHER" id="PTHR30509:SF9">
    <property type="entry name" value="MULTIDRUG RESISTANCE PROTEIN MDTO"/>
    <property type="match status" value="1"/>
</dbReference>
<gene>
    <name evidence="10" type="ORF">GCM10025867_32050</name>
</gene>
<keyword evidence="5 8" id="KW-0472">Membrane</keyword>
<evidence type="ECO:0000256" key="3">
    <source>
        <dbReference type="ARBA" id="ARBA00022692"/>
    </source>
</evidence>
<accession>A0ABN6Y1I2</accession>
<evidence type="ECO:0000256" key="4">
    <source>
        <dbReference type="ARBA" id="ARBA00022989"/>
    </source>
</evidence>
<evidence type="ECO:0000256" key="1">
    <source>
        <dbReference type="ARBA" id="ARBA00004651"/>
    </source>
</evidence>
<comment type="similarity">
    <text evidence="6">Belongs to the YccS/YhfK family.</text>
</comment>
<feature type="transmembrane region" description="Helical" evidence="8">
    <location>
        <begin position="74"/>
        <end position="90"/>
    </location>
</feature>
<feature type="region of interest" description="Disordered" evidence="7">
    <location>
        <begin position="354"/>
        <end position="378"/>
    </location>
</feature>
<organism evidence="10 11">
    <name type="scientific">Frondihabitans sucicola</name>
    <dbReference type="NCBI Taxonomy" id="1268041"/>
    <lineage>
        <taxon>Bacteria</taxon>
        <taxon>Bacillati</taxon>
        <taxon>Actinomycetota</taxon>
        <taxon>Actinomycetes</taxon>
        <taxon>Micrococcales</taxon>
        <taxon>Microbacteriaceae</taxon>
        <taxon>Frondihabitans</taxon>
    </lineage>
</organism>
<dbReference type="Proteomes" id="UP001321486">
    <property type="component" value="Chromosome"/>
</dbReference>
<evidence type="ECO:0000256" key="5">
    <source>
        <dbReference type="ARBA" id="ARBA00023136"/>
    </source>
</evidence>